<keyword evidence="3" id="KW-0731">Sigma factor</keyword>
<dbReference type="PANTHER" id="PTHR43133:SF8">
    <property type="entry name" value="RNA POLYMERASE SIGMA FACTOR HI_1459-RELATED"/>
    <property type="match status" value="1"/>
</dbReference>
<evidence type="ECO:0000313" key="8">
    <source>
        <dbReference type="EMBL" id="GIJ08563.1"/>
    </source>
</evidence>
<evidence type="ECO:0000256" key="5">
    <source>
        <dbReference type="ARBA" id="ARBA00023163"/>
    </source>
</evidence>
<dbReference type="InterPro" id="IPR013325">
    <property type="entry name" value="RNA_pol_sigma_r2"/>
</dbReference>
<dbReference type="InterPro" id="IPR039425">
    <property type="entry name" value="RNA_pol_sigma-70-like"/>
</dbReference>
<dbReference type="RefSeq" id="WP_204003603.1">
    <property type="nucleotide sequence ID" value="NZ_BOOZ01000007.1"/>
</dbReference>
<keyword evidence="4" id="KW-0238">DNA-binding</keyword>
<keyword evidence="5" id="KW-0804">Transcription</keyword>
<dbReference type="Pfam" id="PF04542">
    <property type="entry name" value="Sigma70_r2"/>
    <property type="match status" value="1"/>
</dbReference>
<dbReference type="InterPro" id="IPR036388">
    <property type="entry name" value="WH-like_DNA-bd_sf"/>
</dbReference>
<dbReference type="SUPFAM" id="SSF88659">
    <property type="entry name" value="Sigma3 and sigma4 domains of RNA polymerase sigma factors"/>
    <property type="match status" value="1"/>
</dbReference>
<feature type="domain" description="RNA polymerase sigma-70 region 2" evidence="6">
    <location>
        <begin position="10"/>
        <end position="66"/>
    </location>
</feature>
<name>A0ABQ4HSH0_9ACTN</name>
<evidence type="ECO:0000256" key="1">
    <source>
        <dbReference type="ARBA" id="ARBA00010641"/>
    </source>
</evidence>
<dbReference type="Proteomes" id="UP000647017">
    <property type="component" value="Unassembled WGS sequence"/>
</dbReference>
<evidence type="ECO:0000259" key="6">
    <source>
        <dbReference type="Pfam" id="PF04542"/>
    </source>
</evidence>
<dbReference type="InterPro" id="IPR013324">
    <property type="entry name" value="RNA_pol_sigma_r3/r4-like"/>
</dbReference>
<comment type="similarity">
    <text evidence="1">Belongs to the sigma-70 factor family. ECF subfamily.</text>
</comment>
<feature type="domain" description="RNA polymerase sigma factor 70 region 4 type 2" evidence="7">
    <location>
        <begin position="100"/>
        <end position="148"/>
    </location>
</feature>
<evidence type="ECO:0000256" key="3">
    <source>
        <dbReference type="ARBA" id="ARBA00023082"/>
    </source>
</evidence>
<sequence length="168" mass="18388">MDAYEFETFVRDSAPVLRRYARAVTADPDHAEELLLQTYVRMATAWDRLLDGRGPLGYAKVTMVRLHTSPLRAILRRARQVAATAPVVAGGEVGREDDSQLRGLLAGLPPLQRVVLVMTYLDDLDDESIAAAVGRRPATVRSLRDRALGTVRAGLPPTRVRAESEVAG</sequence>
<dbReference type="EMBL" id="BOOZ01000007">
    <property type="protein sequence ID" value="GIJ08563.1"/>
    <property type="molecule type" value="Genomic_DNA"/>
</dbReference>
<organism evidence="8 9">
    <name type="scientific">Micromonospora andamanensis</name>
    <dbReference type="NCBI Taxonomy" id="1287068"/>
    <lineage>
        <taxon>Bacteria</taxon>
        <taxon>Bacillati</taxon>
        <taxon>Actinomycetota</taxon>
        <taxon>Actinomycetes</taxon>
        <taxon>Micromonosporales</taxon>
        <taxon>Micromonosporaceae</taxon>
        <taxon>Micromonospora</taxon>
    </lineage>
</organism>
<evidence type="ECO:0000313" key="9">
    <source>
        <dbReference type="Proteomes" id="UP000647017"/>
    </source>
</evidence>
<gene>
    <name evidence="8" type="primary">prtI</name>
    <name evidence="8" type="ORF">Van01_17770</name>
</gene>
<evidence type="ECO:0000256" key="4">
    <source>
        <dbReference type="ARBA" id="ARBA00023125"/>
    </source>
</evidence>
<evidence type="ECO:0000259" key="7">
    <source>
        <dbReference type="Pfam" id="PF08281"/>
    </source>
</evidence>
<dbReference type="Gene3D" id="1.10.1740.10">
    <property type="match status" value="1"/>
</dbReference>
<dbReference type="Pfam" id="PF08281">
    <property type="entry name" value="Sigma70_r4_2"/>
    <property type="match status" value="1"/>
</dbReference>
<keyword evidence="9" id="KW-1185">Reference proteome</keyword>
<evidence type="ECO:0000256" key="2">
    <source>
        <dbReference type="ARBA" id="ARBA00023015"/>
    </source>
</evidence>
<dbReference type="SUPFAM" id="SSF88946">
    <property type="entry name" value="Sigma2 domain of RNA polymerase sigma factors"/>
    <property type="match status" value="1"/>
</dbReference>
<proteinExistence type="inferred from homology"/>
<comment type="caution">
    <text evidence="8">The sequence shown here is derived from an EMBL/GenBank/DDBJ whole genome shotgun (WGS) entry which is preliminary data.</text>
</comment>
<accession>A0ABQ4HSH0</accession>
<dbReference type="Gene3D" id="1.10.10.10">
    <property type="entry name" value="Winged helix-like DNA-binding domain superfamily/Winged helix DNA-binding domain"/>
    <property type="match status" value="1"/>
</dbReference>
<dbReference type="InterPro" id="IPR007627">
    <property type="entry name" value="RNA_pol_sigma70_r2"/>
</dbReference>
<protein>
    <submittedName>
        <fullName evidence="8">RNA polymerase sigma factor</fullName>
    </submittedName>
</protein>
<dbReference type="PANTHER" id="PTHR43133">
    <property type="entry name" value="RNA POLYMERASE ECF-TYPE SIGMA FACTO"/>
    <property type="match status" value="1"/>
</dbReference>
<reference evidence="8 9" key="1">
    <citation type="submission" date="2021-01" db="EMBL/GenBank/DDBJ databases">
        <title>Whole genome shotgun sequence of Verrucosispora andamanensis NBRC 109075.</title>
        <authorList>
            <person name="Komaki H."/>
            <person name="Tamura T."/>
        </authorList>
    </citation>
    <scope>NUCLEOTIDE SEQUENCE [LARGE SCALE GENOMIC DNA]</scope>
    <source>
        <strain evidence="8 9">NBRC 109075</strain>
    </source>
</reference>
<keyword evidence="2" id="KW-0805">Transcription regulation</keyword>
<dbReference type="InterPro" id="IPR013249">
    <property type="entry name" value="RNA_pol_sigma70_r4_t2"/>
</dbReference>